<dbReference type="GO" id="GO:0008270">
    <property type="term" value="F:zinc ion binding"/>
    <property type="evidence" value="ECO:0007669"/>
    <property type="project" value="UniProtKB-KW"/>
</dbReference>
<proteinExistence type="predicted"/>
<dbReference type="PROSITE" id="PS50089">
    <property type="entry name" value="ZF_RING_2"/>
    <property type="match status" value="1"/>
</dbReference>
<evidence type="ECO:0000256" key="1">
    <source>
        <dbReference type="PROSITE-ProRule" id="PRU00175"/>
    </source>
</evidence>
<sequence length="323" mass="36868">MLSKTVFLSDPGLVPQNTEAICAICHDAGINLVTTSDCECRVLYCRQCILSWFEFSSLCPVCRTAYYEEDDSSEEEDDEDEEDEPYTSNWFVELPEPPPPFDISGDVFPPVDFASDATVWTFAPNGEREATVWTTFASNNERGEVMFLFDLTGLHNADTASAVRPALQSIHDFRLFEDNYNHGTEDSERRVHVDVYFLMDSLLRKATRYHWQQRAVNTAGSEGVVQLEFGMMVSAISQSFTSLRGQGMTFDQFHSKVLNDALERLRNELPIFEEMHRFNEEQGDVANLSPLQRHLLHLVEQIADDAERVYHFLNRDSHGQGNI</sequence>
<dbReference type="InterPro" id="IPR001841">
    <property type="entry name" value="Znf_RING"/>
</dbReference>
<dbReference type="InterPro" id="IPR013083">
    <property type="entry name" value="Znf_RING/FYVE/PHD"/>
</dbReference>
<dbReference type="Proteomes" id="UP000237631">
    <property type="component" value="Unassembled WGS sequence"/>
</dbReference>
<comment type="caution">
    <text evidence="3">The sequence shown here is derived from an EMBL/GenBank/DDBJ whole genome shotgun (WGS) entry which is preliminary data.</text>
</comment>
<keyword evidence="1" id="KW-0863">Zinc-finger</keyword>
<dbReference type="Gene3D" id="3.30.40.10">
    <property type="entry name" value="Zinc/RING finger domain, C3HC4 (zinc finger)"/>
    <property type="match status" value="1"/>
</dbReference>
<accession>A0A2S6CH20</accession>
<evidence type="ECO:0000259" key="2">
    <source>
        <dbReference type="PROSITE" id="PS50089"/>
    </source>
</evidence>
<dbReference type="AlphaFoldDB" id="A0A2S6CH20"/>
<organism evidence="3 4">
    <name type="scientific">Cercospora berteroae</name>
    <dbReference type="NCBI Taxonomy" id="357750"/>
    <lineage>
        <taxon>Eukaryota</taxon>
        <taxon>Fungi</taxon>
        <taxon>Dikarya</taxon>
        <taxon>Ascomycota</taxon>
        <taxon>Pezizomycotina</taxon>
        <taxon>Dothideomycetes</taxon>
        <taxon>Dothideomycetidae</taxon>
        <taxon>Mycosphaerellales</taxon>
        <taxon>Mycosphaerellaceae</taxon>
        <taxon>Cercospora</taxon>
    </lineage>
</organism>
<keyword evidence="1" id="KW-0479">Metal-binding</keyword>
<reference evidence="4" key="1">
    <citation type="journal article" date="2017" name="bioRxiv">
        <title>Conservation of a gene cluster reveals novel cercosporin biosynthetic mechanisms and extends production to the genus Colletotrichum.</title>
        <authorList>
            <person name="de Jonge R."/>
            <person name="Ebert M.K."/>
            <person name="Huitt-Roehl C.R."/>
            <person name="Pal P."/>
            <person name="Suttle J.C."/>
            <person name="Spanner R.E."/>
            <person name="Neubauer J.D."/>
            <person name="Jurick W.M.II."/>
            <person name="Stott K.A."/>
            <person name="Secor G.A."/>
            <person name="Thomma B.P.H.J."/>
            <person name="Van de Peer Y."/>
            <person name="Townsend C.A."/>
            <person name="Bolton M.D."/>
        </authorList>
    </citation>
    <scope>NUCLEOTIDE SEQUENCE [LARGE SCALE GENOMIC DNA]</scope>
    <source>
        <strain evidence="4">CBS538.71</strain>
    </source>
</reference>
<name>A0A2S6CH20_9PEZI</name>
<keyword evidence="4" id="KW-1185">Reference proteome</keyword>
<feature type="domain" description="RING-type" evidence="2">
    <location>
        <begin position="22"/>
        <end position="63"/>
    </location>
</feature>
<dbReference type="EMBL" id="PNEN01000421">
    <property type="protein sequence ID" value="PPJ59032.1"/>
    <property type="molecule type" value="Genomic_DNA"/>
</dbReference>
<protein>
    <recommendedName>
        <fullName evidence="2">RING-type domain-containing protein</fullName>
    </recommendedName>
</protein>
<gene>
    <name evidence="3" type="ORF">CBER1_01679</name>
</gene>
<evidence type="ECO:0000313" key="3">
    <source>
        <dbReference type="EMBL" id="PPJ59032.1"/>
    </source>
</evidence>
<keyword evidence="1" id="KW-0862">Zinc</keyword>
<evidence type="ECO:0000313" key="4">
    <source>
        <dbReference type="Proteomes" id="UP000237631"/>
    </source>
</evidence>
<dbReference type="SUPFAM" id="SSF57850">
    <property type="entry name" value="RING/U-box"/>
    <property type="match status" value="1"/>
</dbReference>
<dbReference type="OrthoDB" id="1305878at2759"/>